<evidence type="ECO:0000313" key="3">
    <source>
        <dbReference type="WBParaSite" id="EEL_0000258001-mRNA-1"/>
    </source>
</evidence>
<evidence type="ECO:0000256" key="1">
    <source>
        <dbReference type="SAM" id="Phobius"/>
    </source>
</evidence>
<keyword evidence="2" id="KW-1185">Reference proteome</keyword>
<dbReference type="Proteomes" id="UP000050640">
    <property type="component" value="Unplaced"/>
</dbReference>
<dbReference type="WBParaSite" id="EEL_0000258001-mRNA-1">
    <property type="protein sequence ID" value="EEL_0000258001-mRNA-1"/>
    <property type="gene ID" value="EEL_0000258001"/>
</dbReference>
<dbReference type="AlphaFoldDB" id="A0A0R3RM70"/>
<name>A0A0R3RM70_9BILA</name>
<feature type="transmembrane region" description="Helical" evidence="1">
    <location>
        <begin position="47"/>
        <end position="69"/>
    </location>
</feature>
<dbReference type="STRING" id="1147741.A0A0R3RM70"/>
<keyword evidence="1" id="KW-0472">Membrane</keyword>
<evidence type="ECO:0000313" key="2">
    <source>
        <dbReference type="Proteomes" id="UP000050640"/>
    </source>
</evidence>
<keyword evidence="1" id="KW-1133">Transmembrane helix</keyword>
<sequence length="72" mass="8580">MSVCEWAEMRARQLNGLSELISQYTSAYRKILEWLDGWEEVSLKRMLFDLFLIVFLSFSFSLDPLYPVINLR</sequence>
<protein>
    <submittedName>
        <fullName evidence="3">NR LBD domain-containing protein</fullName>
    </submittedName>
</protein>
<reference evidence="3" key="1">
    <citation type="submission" date="2017-02" db="UniProtKB">
        <authorList>
            <consortium name="WormBaseParasite"/>
        </authorList>
    </citation>
    <scope>IDENTIFICATION</scope>
</reference>
<accession>A0A0R3RM70</accession>
<keyword evidence="1" id="KW-0812">Transmembrane</keyword>
<proteinExistence type="predicted"/>
<organism evidence="2 3">
    <name type="scientific">Elaeophora elaphi</name>
    <dbReference type="NCBI Taxonomy" id="1147741"/>
    <lineage>
        <taxon>Eukaryota</taxon>
        <taxon>Metazoa</taxon>
        <taxon>Ecdysozoa</taxon>
        <taxon>Nematoda</taxon>
        <taxon>Chromadorea</taxon>
        <taxon>Rhabditida</taxon>
        <taxon>Spirurina</taxon>
        <taxon>Spiruromorpha</taxon>
        <taxon>Filarioidea</taxon>
        <taxon>Onchocercidae</taxon>
        <taxon>Elaeophora</taxon>
    </lineage>
</organism>